<dbReference type="Proteomes" id="UP000078348">
    <property type="component" value="Unassembled WGS sequence"/>
</dbReference>
<evidence type="ECO:0000259" key="2">
    <source>
        <dbReference type="Pfam" id="PF01558"/>
    </source>
</evidence>
<dbReference type="InterPro" id="IPR019752">
    <property type="entry name" value="Pyrv/ketoisovalerate_OxRed_cat"/>
</dbReference>
<dbReference type="InterPro" id="IPR002869">
    <property type="entry name" value="Pyrv_flavodox_OxRed_cen"/>
</dbReference>
<dbReference type="GO" id="GO:0016903">
    <property type="term" value="F:oxidoreductase activity, acting on the aldehyde or oxo group of donors"/>
    <property type="evidence" value="ECO:0007669"/>
    <property type="project" value="InterPro"/>
</dbReference>
<comment type="caution">
    <text evidence="3">The sequence shown here is derived from an EMBL/GenBank/DDBJ whole genome shotgun (WGS) entry which is preliminary data.</text>
</comment>
<dbReference type="SUPFAM" id="SSF53323">
    <property type="entry name" value="Pyruvate-ferredoxin oxidoreductase, PFOR, domain III"/>
    <property type="match status" value="1"/>
</dbReference>
<keyword evidence="1" id="KW-0560">Oxidoreductase</keyword>
<gene>
    <name evidence="3" type="ORF">AV274_4926</name>
</gene>
<sequence>MRIRNVIQIITTLKKAQFYNIDATAVAQSVGLKQRINMIMQSVFFNLCPILPEGRAPKLLETDIVKKFSSKGKELVDMNLNAVKQSLSNLHKIEVPASWATLGEDAPRVWPAGTPEFLKTLYPALYSEGDTLPVSKFVVGGVQ</sequence>
<dbReference type="EMBL" id="LXWW01000410">
    <property type="protein sequence ID" value="OAO13390.1"/>
    <property type="molecule type" value="Genomic_DNA"/>
</dbReference>
<evidence type="ECO:0000313" key="4">
    <source>
        <dbReference type="Proteomes" id="UP000078348"/>
    </source>
</evidence>
<feature type="non-terminal residue" evidence="3">
    <location>
        <position position="143"/>
    </location>
</feature>
<dbReference type="AlphaFoldDB" id="A0A196S8L6"/>
<accession>A0A196S8L6</accession>
<dbReference type="InterPro" id="IPR050722">
    <property type="entry name" value="Pyruvate:ferred/Flavod_OxRd"/>
</dbReference>
<organism evidence="3 4">
    <name type="scientific">Blastocystis sp. subtype 1 (strain ATCC 50177 / NandII)</name>
    <dbReference type="NCBI Taxonomy" id="478820"/>
    <lineage>
        <taxon>Eukaryota</taxon>
        <taxon>Sar</taxon>
        <taxon>Stramenopiles</taxon>
        <taxon>Bigyra</taxon>
        <taxon>Opalozoa</taxon>
        <taxon>Opalinata</taxon>
        <taxon>Blastocystidae</taxon>
        <taxon>Blastocystis</taxon>
    </lineage>
</organism>
<dbReference type="PANTHER" id="PTHR32154">
    <property type="entry name" value="PYRUVATE-FLAVODOXIN OXIDOREDUCTASE-RELATED"/>
    <property type="match status" value="1"/>
</dbReference>
<keyword evidence="4" id="KW-1185">Reference proteome</keyword>
<proteinExistence type="predicted"/>
<dbReference type="Pfam" id="PF01558">
    <property type="entry name" value="POR"/>
    <property type="match status" value="1"/>
</dbReference>
<dbReference type="OrthoDB" id="10266888at2759"/>
<dbReference type="GO" id="GO:0006979">
    <property type="term" value="P:response to oxidative stress"/>
    <property type="evidence" value="ECO:0007669"/>
    <property type="project" value="TreeGrafter"/>
</dbReference>
<evidence type="ECO:0000313" key="3">
    <source>
        <dbReference type="EMBL" id="OAO13390.1"/>
    </source>
</evidence>
<keyword evidence="3" id="KW-0670">Pyruvate</keyword>
<dbReference type="Gene3D" id="3.40.920.10">
    <property type="entry name" value="Pyruvate-ferredoxin oxidoreductase, PFOR, domain III"/>
    <property type="match status" value="1"/>
</dbReference>
<reference evidence="3 4" key="1">
    <citation type="submission" date="2016-05" db="EMBL/GenBank/DDBJ databases">
        <title>Nuclear genome of Blastocystis sp. subtype 1 NandII.</title>
        <authorList>
            <person name="Gentekaki E."/>
            <person name="Curtis B."/>
            <person name="Stairs C."/>
            <person name="Eme L."/>
            <person name="Herman E."/>
            <person name="Klimes V."/>
            <person name="Arias M.C."/>
            <person name="Elias M."/>
            <person name="Hilliou F."/>
            <person name="Klute M."/>
            <person name="Malik S.-B."/>
            <person name="Pightling A."/>
            <person name="Rachubinski R."/>
            <person name="Salas D."/>
            <person name="Schlacht A."/>
            <person name="Suga H."/>
            <person name="Archibald J."/>
            <person name="Ball S.G."/>
            <person name="Clark G."/>
            <person name="Dacks J."/>
            <person name="Van Der Giezen M."/>
            <person name="Tsaousis A."/>
            <person name="Roger A."/>
        </authorList>
    </citation>
    <scope>NUCLEOTIDE SEQUENCE [LARGE SCALE GENOMIC DNA]</scope>
    <source>
        <strain evidence="4">ATCC 50177 / NandII</strain>
    </source>
</reference>
<dbReference type="STRING" id="478820.A0A196S8L6"/>
<evidence type="ECO:0000256" key="1">
    <source>
        <dbReference type="ARBA" id="ARBA00023002"/>
    </source>
</evidence>
<feature type="domain" description="Pyruvate/ketoisovalerate oxidoreductase catalytic" evidence="2">
    <location>
        <begin position="14"/>
        <end position="85"/>
    </location>
</feature>
<dbReference type="PANTHER" id="PTHR32154:SF0">
    <property type="entry name" value="PYRUVATE-FLAVODOXIN OXIDOREDUCTASE-RELATED"/>
    <property type="match status" value="1"/>
</dbReference>
<name>A0A196S8L6_BLAHN</name>
<protein>
    <submittedName>
        <fullName evidence="3">Pyruvate</fullName>
    </submittedName>
</protein>